<protein>
    <submittedName>
        <fullName evidence="1">Uncharacterized protein</fullName>
    </submittedName>
</protein>
<organism evidence="1 2">
    <name type="scientific">Rhizopus azygosporus</name>
    <name type="common">Rhizopus microsporus var. azygosporus</name>
    <dbReference type="NCBI Taxonomy" id="86630"/>
    <lineage>
        <taxon>Eukaryota</taxon>
        <taxon>Fungi</taxon>
        <taxon>Fungi incertae sedis</taxon>
        <taxon>Mucoromycota</taxon>
        <taxon>Mucoromycotina</taxon>
        <taxon>Mucoromycetes</taxon>
        <taxon>Mucorales</taxon>
        <taxon>Mucorineae</taxon>
        <taxon>Rhizopodaceae</taxon>
        <taxon>Rhizopus</taxon>
    </lineage>
</organism>
<evidence type="ECO:0000313" key="1">
    <source>
        <dbReference type="EMBL" id="RCI00283.1"/>
    </source>
</evidence>
<dbReference type="OrthoDB" id="2247533at2759"/>
<accession>A0A367KDG7</accession>
<evidence type="ECO:0000313" key="2">
    <source>
        <dbReference type="Proteomes" id="UP000252139"/>
    </source>
</evidence>
<comment type="caution">
    <text evidence="1">The sequence shown here is derived from an EMBL/GenBank/DDBJ whole genome shotgun (WGS) entry which is preliminary data.</text>
</comment>
<gene>
    <name evidence="1" type="ORF">CU097_011761</name>
</gene>
<dbReference type="AlphaFoldDB" id="A0A367KDG7"/>
<reference evidence="1 2" key="1">
    <citation type="journal article" date="2018" name="G3 (Bethesda)">
        <title>Phylogenetic and Phylogenomic Definition of Rhizopus Species.</title>
        <authorList>
            <person name="Gryganskyi A.P."/>
            <person name="Golan J."/>
            <person name="Dolatabadi S."/>
            <person name="Mondo S."/>
            <person name="Robb S."/>
            <person name="Idnurm A."/>
            <person name="Muszewska A."/>
            <person name="Steczkiewicz K."/>
            <person name="Masonjones S."/>
            <person name="Liao H.L."/>
            <person name="Gajdeczka M.T."/>
            <person name="Anike F."/>
            <person name="Vuek A."/>
            <person name="Anishchenko I.M."/>
            <person name="Voigt K."/>
            <person name="de Hoog G.S."/>
            <person name="Smith M.E."/>
            <person name="Heitman J."/>
            <person name="Vilgalys R."/>
            <person name="Stajich J.E."/>
        </authorList>
    </citation>
    <scope>NUCLEOTIDE SEQUENCE [LARGE SCALE GENOMIC DNA]</scope>
    <source>
        <strain evidence="1 2">CBS 357.93</strain>
    </source>
</reference>
<keyword evidence="2" id="KW-1185">Reference proteome</keyword>
<dbReference type="EMBL" id="PJQL01000069">
    <property type="protein sequence ID" value="RCI00283.1"/>
    <property type="molecule type" value="Genomic_DNA"/>
</dbReference>
<name>A0A367KDG7_RHIAZ</name>
<sequence>MNGHNDKTNVDLNYATIVTNLSKGQLDSLNVEDFIEQENINLGQHQKFYQKQQQPNEVHLSNIDESNTLFVVNSFMSLTETIPDTKQTCTESIEKINAAMSIVNQTIQSIENAQMQ</sequence>
<dbReference type="Proteomes" id="UP000252139">
    <property type="component" value="Unassembled WGS sequence"/>
</dbReference>
<proteinExistence type="predicted"/>